<proteinExistence type="predicted"/>
<protein>
    <recommendedName>
        <fullName evidence="1">AAA+ ATPase domain-containing protein</fullName>
    </recommendedName>
</protein>
<organism evidence="2 3">
    <name type="scientific">Herminiimonas arsenicoxydans</name>
    <dbReference type="NCBI Taxonomy" id="204773"/>
    <lineage>
        <taxon>Bacteria</taxon>
        <taxon>Pseudomonadati</taxon>
        <taxon>Pseudomonadota</taxon>
        <taxon>Betaproteobacteria</taxon>
        <taxon>Burkholderiales</taxon>
        <taxon>Oxalobacteraceae</taxon>
        <taxon>Herminiimonas</taxon>
    </lineage>
</organism>
<dbReference type="STRING" id="204773.HEAR0700"/>
<dbReference type="eggNOG" id="COG4938">
    <property type="taxonomic scope" value="Bacteria"/>
</dbReference>
<sequence length="486" mass="53732">MRAAQVNDVWREALGSQKGLIRLDKLTTNNIKGIGDKTISFPHRITALCGENGAGKTSLLTTLFSALTPNFAKTLGVALRPLDNTAAAGAIATVSLRQGSNTTYLESGDALFAELKDNSEDCMVAYLDAAAASQRLKYIVSNDNDFPSALDGTPQGADDASLLQLRAEITGRRYTSVITHELDDYADESVFPYFIVSVGDITYRSEEMGLGELCINYLIWAIGRVRANSIVLFEEPESHLPPRAQEALMAFIAKTAVEKKLTVVVSTHSQHTLSNIPPAHITLLARSRGDCITNANPRRSVLFESLRVATPKQCILFLEDHSAAAFLEGLMFKIDPDLAERVEVSWGNGWSDIDEVLGRLPVRKLNTQIVGIYDGDQRSYQRPLLHWPHAYLPGNFDPLHFMVNSVESYPEKLADALKCDRGMVEMAVANVSATDQKDFFVQLSTALGYGYHIDTLYRASTNVWLEQMENEAEVISLIQFIKKYAY</sequence>
<dbReference type="Gene3D" id="3.40.50.300">
    <property type="entry name" value="P-loop containing nucleotide triphosphate hydrolases"/>
    <property type="match status" value="2"/>
</dbReference>
<evidence type="ECO:0000259" key="1">
    <source>
        <dbReference type="SMART" id="SM00382"/>
    </source>
</evidence>
<dbReference type="SMART" id="SM00382">
    <property type="entry name" value="AAA"/>
    <property type="match status" value="1"/>
</dbReference>
<dbReference type="GO" id="GO:0006302">
    <property type="term" value="P:double-strand break repair"/>
    <property type="evidence" value="ECO:0007669"/>
    <property type="project" value="InterPro"/>
</dbReference>
<dbReference type="PANTHER" id="PTHR43581">
    <property type="entry name" value="ATP/GTP PHOSPHATASE"/>
    <property type="match status" value="1"/>
</dbReference>
<dbReference type="InterPro" id="IPR027417">
    <property type="entry name" value="P-loop_NTPase"/>
</dbReference>
<dbReference type="HOGENOM" id="CLU_038042_0_0_4"/>
<keyword evidence="3" id="KW-1185">Reference proteome</keyword>
<dbReference type="Proteomes" id="UP000006697">
    <property type="component" value="Chromosome"/>
</dbReference>
<dbReference type="SUPFAM" id="SSF52540">
    <property type="entry name" value="P-loop containing nucleoside triphosphate hydrolases"/>
    <property type="match status" value="1"/>
</dbReference>
<reference evidence="2 3" key="1">
    <citation type="journal article" date="2007" name="PLoS Genet.">
        <title>A tale of two oxidation states: bacterial colonization of arsenic-rich environments.</title>
        <authorList>
            <person name="Muller D."/>
            <person name="Medigue C."/>
            <person name="Koechler S."/>
            <person name="Barbe V."/>
            <person name="Barakat M."/>
            <person name="Talla E."/>
            <person name="Bonnefoy V."/>
            <person name="Krin E."/>
            <person name="Arsene-Ploetze F."/>
            <person name="Carapito C."/>
            <person name="Chandler M."/>
            <person name="Cournoyer B."/>
            <person name="Cruveiller S."/>
            <person name="Dossat C."/>
            <person name="Duval S."/>
            <person name="Heymann M."/>
            <person name="Leize E."/>
            <person name="Lieutaud A."/>
            <person name="Lievremont D."/>
            <person name="Makita Y."/>
            <person name="Mangenot S."/>
            <person name="Nitschke W."/>
            <person name="Ortet P."/>
            <person name="Perdrial N."/>
            <person name="Schoepp B."/>
            <person name="Siguier N."/>
            <person name="Simeonova D.D."/>
            <person name="Rouy Z."/>
            <person name="Segurens B."/>
            <person name="Turlin E."/>
            <person name="Vallenet D."/>
            <person name="Van Dorsselaer A."/>
            <person name="Weiss S."/>
            <person name="Weissenbach J."/>
            <person name="Lett M.C."/>
            <person name="Danchin A."/>
            <person name="Bertin P.N."/>
        </authorList>
    </citation>
    <scope>NUCLEOTIDE SEQUENCE [LARGE SCALE GENOMIC DNA]</scope>
    <source>
        <strain evidence="3">ULPAs1</strain>
    </source>
</reference>
<dbReference type="KEGG" id="har:HEAR0700"/>
<dbReference type="Pfam" id="PF13476">
    <property type="entry name" value="AAA_23"/>
    <property type="match status" value="1"/>
</dbReference>
<dbReference type="EMBL" id="CU207211">
    <property type="protein sequence ID" value="CAL60894.1"/>
    <property type="molecule type" value="Genomic_DNA"/>
</dbReference>
<dbReference type="GO" id="GO:0005524">
    <property type="term" value="F:ATP binding"/>
    <property type="evidence" value="ECO:0007669"/>
    <property type="project" value="InterPro"/>
</dbReference>
<dbReference type="InterPro" id="IPR003593">
    <property type="entry name" value="AAA+_ATPase"/>
</dbReference>
<dbReference type="AlphaFoldDB" id="A4G307"/>
<dbReference type="Pfam" id="PF13304">
    <property type="entry name" value="AAA_21"/>
    <property type="match status" value="1"/>
</dbReference>
<evidence type="ECO:0000313" key="3">
    <source>
        <dbReference type="Proteomes" id="UP000006697"/>
    </source>
</evidence>
<gene>
    <name evidence="2" type="ordered locus">HEAR0700</name>
</gene>
<dbReference type="GO" id="GO:0016887">
    <property type="term" value="F:ATP hydrolysis activity"/>
    <property type="evidence" value="ECO:0007669"/>
    <property type="project" value="InterPro"/>
</dbReference>
<dbReference type="PANTHER" id="PTHR43581:SF2">
    <property type="entry name" value="EXCINUCLEASE ATPASE SUBUNIT"/>
    <property type="match status" value="1"/>
</dbReference>
<name>A4G307_HERAR</name>
<dbReference type="InterPro" id="IPR038729">
    <property type="entry name" value="Rad50/SbcC_AAA"/>
</dbReference>
<evidence type="ECO:0000313" key="2">
    <source>
        <dbReference type="EMBL" id="CAL60894.1"/>
    </source>
</evidence>
<feature type="domain" description="AAA+ ATPase" evidence="1">
    <location>
        <begin position="42"/>
        <end position="299"/>
    </location>
</feature>
<dbReference type="InterPro" id="IPR003959">
    <property type="entry name" value="ATPase_AAA_core"/>
</dbReference>
<accession>A4G307</accession>
<dbReference type="InterPro" id="IPR051396">
    <property type="entry name" value="Bact_Antivir_Def_Nuclease"/>
</dbReference>